<proteinExistence type="predicted"/>
<evidence type="ECO:0000313" key="2">
    <source>
        <dbReference type="EMBL" id="KII73713.1"/>
    </source>
</evidence>
<gene>
    <name evidence="2" type="ORF">RF11_11011</name>
</gene>
<name>A0A0C2JW93_THEKT</name>
<feature type="coiled-coil region" evidence="1">
    <location>
        <begin position="125"/>
        <end position="201"/>
    </location>
</feature>
<feature type="coiled-coil region" evidence="1">
    <location>
        <begin position="17"/>
        <end position="58"/>
    </location>
</feature>
<dbReference type="AlphaFoldDB" id="A0A0C2JW93"/>
<reference evidence="2 3" key="1">
    <citation type="journal article" date="2014" name="Genome Biol. Evol.">
        <title>The genome of the myxosporean Thelohanellus kitauei shows adaptations to nutrient acquisition within its fish host.</title>
        <authorList>
            <person name="Yang Y."/>
            <person name="Xiong J."/>
            <person name="Zhou Z."/>
            <person name="Huo F."/>
            <person name="Miao W."/>
            <person name="Ran C."/>
            <person name="Liu Y."/>
            <person name="Zhang J."/>
            <person name="Feng J."/>
            <person name="Wang M."/>
            <person name="Wang M."/>
            <person name="Wang L."/>
            <person name="Yao B."/>
        </authorList>
    </citation>
    <scope>NUCLEOTIDE SEQUENCE [LARGE SCALE GENOMIC DNA]</scope>
    <source>
        <strain evidence="2">Wuqing</strain>
    </source>
</reference>
<evidence type="ECO:0000313" key="3">
    <source>
        <dbReference type="Proteomes" id="UP000031668"/>
    </source>
</evidence>
<keyword evidence="3" id="KW-1185">Reference proteome</keyword>
<evidence type="ECO:0000256" key="1">
    <source>
        <dbReference type="SAM" id="Coils"/>
    </source>
</evidence>
<protein>
    <submittedName>
        <fullName evidence="2">Uncharacterized protein</fullName>
    </submittedName>
</protein>
<organism evidence="2 3">
    <name type="scientific">Thelohanellus kitauei</name>
    <name type="common">Myxosporean</name>
    <dbReference type="NCBI Taxonomy" id="669202"/>
    <lineage>
        <taxon>Eukaryota</taxon>
        <taxon>Metazoa</taxon>
        <taxon>Cnidaria</taxon>
        <taxon>Myxozoa</taxon>
        <taxon>Myxosporea</taxon>
        <taxon>Bivalvulida</taxon>
        <taxon>Platysporina</taxon>
        <taxon>Myxobolidae</taxon>
        <taxon>Thelohanellus</taxon>
    </lineage>
</organism>
<dbReference type="EMBL" id="JWZT01000699">
    <property type="protein sequence ID" value="KII73713.1"/>
    <property type="molecule type" value="Genomic_DNA"/>
</dbReference>
<sequence length="497" mass="58708">MNMFLEAQDDFDCDGDYNSLRDKFRRLQAENNKLALVLRETQIVSHDLRQQLNEEKNKAYFETNDDSQALFENYKHECQLFRYSDDKTMNEKFKNLQSQFLKKIETIEEDLHANTASSSTSACTVNRNDKRVVEEKNDLESLNRQLQETIDRMVTEVTRLEKDNEALQDFKKNFKDKSKQCADLEDRITKLDASLNEHQQKIQSYKFMISDKDRYISTLVDENRKLVQLADSQKVSCIFTQENSSKASSWNQLLELGQLISETFDQGDMLNRTVLSLKFNENSLNFMKLMHERFKIWMTNMHRVVMDIALTLNENMYPAKLSKNPENAMSQISECLETVRDNVIKIKKVATINHDMSLNLEMADRKVVTSSKVIDEQTILIGNLIKEIQKLKTHNKNQLSYMKQRLICEKERRLVTCAENNKYSRELECRIMELECKNRKLVEMNHRFQHENDNLSTQLKFLVKQKIHLSQQLEEYECHMMKNFNQVLFSDEANLIE</sequence>
<accession>A0A0C2JW93</accession>
<dbReference type="OrthoDB" id="10612519at2759"/>
<keyword evidence="1" id="KW-0175">Coiled coil</keyword>
<comment type="caution">
    <text evidence="2">The sequence shown here is derived from an EMBL/GenBank/DDBJ whole genome shotgun (WGS) entry which is preliminary data.</text>
</comment>
<dbReference type="Proteomes" id="UP000031668">
    <property type="component" value="Unassembled WGS sequence"/>
</dbReference>